<name>A0A5C3LEG4_9AGAR</name>
<gene>
    <name evidence="3" type="ORF">BDQ12DRAFT_585375</name>
    <name evidence="2" type="ORF">BDQ12DRAFT_759168</name>
</gene>
<dbReference type="InterPro" id="IPR011042">
    <property type="entry name" value="6-blade_b-propeller_TolB-like"/>
</dbReference>
<protein>
    <recommendedName>
        <fullName evidence="1">SMP-30/Gluconolactonase/LRE-like region domain-containing protein</fullName>
    </recommendedName>
</protein>
<dbReference type="Gene3D" id="2.120.10.30">
    <property type="entry name" value="TolB, C-terminal domain"/>
    <property type="match status" value="1"/>
</dbReference>
<dbReference type="InterPro" id="IPR052988">
    <property type="entry name" value="Oryzine_lactonohydrolase"/>
</dbReference>
<dbReference type="Pfam" id="PF08450">
    <property type="entry name" value="SGL"/>
    <property type="match status" value="1"/>
</dbReference>
<feature type="non-terminal residue" evidence="3">
    <location>
        <position position="1"/>
    </location>
</feature>
<dbReference type="InterPro" id="IPR013658">
    <property type="entry name" value="SGL"/>
</dbReference>
<dbReference type="PANTHER" id="PTHR47064:SF2">
    <property type="entry name" value="SMP-30_GLUCONOLACTONASE_LRE-LIKE REGION DOMAIN-CONTAINING PROTEIN-RELATED"/>
    <property type="match status" value="1"/>
</dbReference>
<dbReference type="SUPFAM" id="SSF63829">
    <property type="entry name" value="Calcium-dependent phosphotriesterase"/>
    <property type="match status" value="1"/>
</dbReference>
<dbReference type="AlphaFoldDB" id="A0A5C3LEG4"/>
<dbReference type="EMBL" id="ML213877">
    <property type="protein sequence ID" value="TFK31140.1"/>
    <property type="molecule type" value="Genomic_DNA"/>
</dbReference>
<keyword evidence="4" id="KW-1185">Reference proteome</keyword>
<reference evidence="3 4" key="1">
    <citation type="journal article" date="2019" name="Nat. Ecol. Evol.">
        <title>Megaphylogeny resolves global patterns of mushroom evolution.</title>
        <authorList>
            <person name="Varga T."/>
            <person name="Krizsan K."/>
            <person name="Foldi C."/>
            <person name="Dima B."/>
            <person name="Sanchez-Garcia M."/>
            <person name="Sanchez-Ramirez S."/>
            <person name="Szollosi G.J."/>
            <person name="Szarkandi J.G."/>
            <person name="Papp V."/>
            <person name="Albert L."/>
            <person name="Andreopoulos W."/>
            <person name="Angelini C."/>
            <person name="Antonin V."/>
            <person name="Barry K.W."/>
            <person name="Bougher N.L."/>
            <person name="Buchanan P."/>
            <person name="Buyck B."/>
            <person name="Bense V."/>
            <person name="Catcheside P."/>
            <person name="Chovatia M."/>
            <person name="Cooper J."/>
            <person name="Damon W."/>
            <person name="Desjardin D."/>
            <person name="Finy P."/>
            <person name="Geml J."/>
            <person name="Haridas S."/>
            <person name="Hughes K."/>
            <person name="Justo A."/>
            <person name="Karasinski D."/>
            <person name="Kautmanova I."/>
            <person name="Kiss B."/>
            <person name="Kocsube S."/>
            <person name="Kotiranta H."/>
            <person name="LaButti K.M."/>
            <person name="Lechner B.E."/>
            <person name="Liimatainen K."/>
            <person name="Lipzen A."/>
            <person name="Lukacs Z."/>
            <person name="Mihaltcheva S."/>
            <person name="Morgado L.N."/>
            <person name="Niskanen T."/>
            <person name="Noordeloos M.E."/>
            <person name="Ohm R.A."/>
            <person name="Ortiz-Santana B."/>
            <person name="Ovrebo C."/>
            <person name="Racz N."/>
            <person name="Riley R."/>
            <person name="Savchenko A."/>
            <person name="Shiryaev A."/>
            <person name="Soop K."/>
            <person name="Spirin V."/>
            <person name="Szebenyi C."/>
            <person name="Tomsovsky M."/>
            <person name="Tulloss R.E."/>
            <person name="Uehling J."/>
            <person name="Grigoriev I.V."/>
            <person name="Vagvolgyi C."/>
            <person name="Papp T."/>
            <person name="Martin F.M."/>
            <person name="Miettinen O."/>
            <person name="Hibbett D.S."/>
            <person name="Nagy L.G."/>
        </authorList>
    </citation>
    <scope>NUCLEOTIDE SEQUENCE [LARGE SCALE GENOMIC DNA]</scope>
    <source>
        <strain evidence="3 4">CBS 166.37</strain>
    </source>
</reference>
<evidence type="ECO:0000259" key="1">
    <source>
        <dbReference type="Pfam" id="PF08450"/>
    </source>
</evidence>
<dbReference type="Proteomes" id="UP000308652">
    <property type="component" value="Unassembled WGS sequence"/>
</dbReference>
<organism evidence="3 4">
    <name type="scientific">Crucibulum laeve</name>
    <dbReference type="NCBI Taxonomy" id="68775"/>
    <lineage>
        <taxon>Eukaryota</taxon>
        <taxon>Fungi</taxon>
        <taxon>Dikarya</taxon>
        <taxon>Basidiomycota</taxon>
        <taxon>Agaricomycotina</taxon>
        <taxon>Agaricomycetes</taxon>
        <taxon>Agaricomycetidae</taxon>
        <taxon>Agaricales</taxon>
        <taxon>Agaricineae</taxon>
        <taxon>Nidulariaceae</taxon>
        <taxon>Crucibulum</taxon>
    </lineage>
</organism>
<dbReference type="STRING" id="68775.A0A5C3LEG4"/>
<evidence type="ECO:0000313" key="3">
    <source>
        <dbReference type="EMBL" id="TFK31140.1"/>
    </source>
</evidence>
<dbReference type="EMBL" id="ML213893">
    <property type="protein sequence ID" value="TFK31125.1"/>
    <property type="molecule type" value="Genomic_DNA"/>
</dbReference>
<evidence type="ECO:0000313" key="4">
    <source>
        <dbReference type="Proteomes" id="UP000308652"/>
    </source>
</evidence>
<feature type="non-terminal residue" evidence="3">
    <location>
        <position position="100"/>
    </location>
</feature>
<feature type="domain" description="SMP-30/Gluconolactonase/LRE-like region" evidence="1">
    <location>
        <begin position="3"/>
        <end position="96"/>
    </location>
</feature>
<sequence>VATDFIEPNGIAFTEDGTTAYIGETGFLTATPNQTSPATIFAFDVDKKTQMFKNRRVLAYIDTGIPDGLLVDTKGNIYAGCGDGVQVWNDEGTLLGKFFI</sequence>
<dbReference type="PANTHER" id="PTHR47064">
    <property type="entry name" value="PUTATIVE (AFU_ORTHOLOGUE AFUA_1G08990)-RELATED"/>
    <property type="match status" value="1"/>
</dbReference>
<dbReference type="OrthoDB" id="423498at2759"/>
<accession>A0A5C3LEG4</accession>
<evidence type="ECO:0000313" key="2">
    <source>
        <dbReference type="EMBL" id="TFK31125.1"/>
    </source>
</evidence>
<proteinExistence type="predicted"/>